<dbReference type="EMBL" id="CAKOFQ010006713">
    <property type="protein sequence ID" value="CAH1964148.1"/>
    <property type="molecule type" value="Genomic_DNA"/>
</dbReference>
<evidence type="ECO:0000256" key="2">
    <source>
        <dbReference type="ARBA" id="ARBA00022771"/>
    </source>
</evidence>
<keyword evidence="2 4" id="KW-0863">Zinc-finger</keyword>
<evidence type="ECO:0000256" key="3">
    <source>
        <dbReference type="ARBA" id="ARBA00022833"/>
    </source>
</evidence>
<protein>
    <recommendedName>
        <fullName evidence="5">C2H2-type domain-containing protein</fullName>
    </recommendedName>
</protein>
<dbReference type="GO" id="GO:0008270">
    <property type="term" value="F:zinc ion binding"/>
    <property type="evidence" value="ECO:0007669"/>
    <property type="project" value="UniProtKB-KW"/>
</dbReference>
<evidence type="ECO:0000256" key="4">
    <source>
        <dbReference type="PROSITE-ProRule" id="PRU00042"/>
    </source>
</evidence>
<dbReference type="InterPro" id="IPR036236">
    <property type="entry name" value="Znf_C2H2_sf"/>
</dbReference>
<dbReference type="AlphaFoldDB" id="A0A9P0JZ80"/>
<keyword evidence="7" id="KW-1185">Reference proteome</keyword>
<evidence type="ECO:0000259" key="5">
    <source>
        <dbReference type="PROSITE" id="PS50157"/>
    </source>
</evidence>
<accession>A0A9P0JZ80</accession>
<dbReference type="SUPFAM" id="SSF57667">
    <property type="entry name" value="beta-beta-alpha zinc fingers"/>
    <property type="match status" value="1"/>
</dbReference>
<dbReference type="Pfam" id="PF00096">
    <property type="entry name" value="zf-C2H2"/>
    <property type="match status" value="1"/>
</dbReference>
<dbReference type="InterPro" id="IPR013087">
    <property type="entry name" value="Znf_C2H2_type"/>
</dbReference>
<dbReference type="PROSITE" id="PS00028">
    <property type="entry name" value="ZINC_FINGER_C2H2_1"/>
    <property type="match status" value="1"/>
</dbReference>
<organism evidence="6 7">
    <name type="scientific">Acanthoscelides obtectus</name>
    <name type="common">Bean weevil</name>
    <name type="synonym">Bruchus obtectus</name>
    <dbReference type="NCBI Taxonomy" id="200917"/>
    <lineage>
        <taxon>Eukaryota</taxon>
        <taxon>Metazoa</taxon>
        <taxon>Ecdysozoa</taxon>
        <taxon>Arthropoda</taxon>
        <taxon>Hexapoda</taxon>
        <taxon>Insecta</taxon>
        <taxon>Pterygota</taxon>
        <taxon>Neoptera</taxon>
        <taxon>Endopterygota</taxon>
        <taxon>Coleoptera</taxon>
        <taxon>Polyphaga</taxon>
        <taxon>Cucujiformia</taxon>
        <taxon>Chrysomeloidea</taxon>
        <taxon>Chrysomelidae</taxon>
        <taxon>Bruchinae</taxon>
        <taxon>Bruchini</taxon>
        <taxon>Acanthoscelides</taxon>
    </lineage>
</organism>
<name>A0A9P0JZ80_ACAOB</name>
<dbReference type="SMART" id="SM00355">
    <property type="entry name" value="ZnF_C2H2"/>
    <property type="match status" value="2"/>
</dbReference>
<gene>
    <name evidence="6" type="ORF">ACAOBT_LOCUS5620</name>
</gene>
<evidence type="ECO:0000313" key="7">
    <source>
        <dbReference type="Proteomes" id="UP001152888"/>
    </source>
</evidence>
<evidence type="ECO:0000313" key="6">
    <source>
        <dbReference type="EMBL" id="CAH1964148.1"/>
    </source>
</evidence>
<sequence>MMLKTVQQSEVVPMNKVRISVTALSGKQILCKQSTPLYSLNKSYLNMLINNTDQHLKEGNRYFECPKCSKTFTRKDNLKTHLKAYCGKPPLFSCALEGCDYKCKKKANLQRHYIRKHNDYSMVYADSPPLHLSLLDIIQQSAGSSDLDTFPERK</sequence>
<reference evidence="6" key="1">
    <citation type="submission" date="2022-03" db="EMBL/GenBank/DDBJ databases">
        <authorList>
            <person name="Sayadi A."/>
        </authorList>
    </citation>
    <scope>NUCLEOTIDE SEQUENCE</scope>
</reference>
<proteinExistence type="predicted"/>
<evidence type="ECO:0000256" key="1">
    <source>
        <dbReference type="ARBA" id="ARBA00022723"/>
    </source>
</evidence>
<dbReference type="FunFam" id="3.30.160.60:FF:000065">
    <property type="entry name" value="B-cell CLL/lymphoma 6, member B"/>
    <property type="match status" value="1"/>
</dbReference>
<dbReference type="Proteomes" id="UP001152888">
    <property type="component" value="Unassembled WGS sequence"/>
</dbReference>
<feature type="domain" description="C2H2-type" evidence="5">
    <location>
        <begin position="63"/>
        <end position="90"/>
    </location>
</feature>
<dbReference type="OrthoDB" id="10004641at2759"/>
<keyword evidence="1" id="KW-0479">Metal-binding</keyword>
<keyword evidence="3" id="KW-0862">Zinc</keyword>
<dbReference type="Gene3D" id="3.30.160.60">
    <property type="entry name" value="Classic Zinc Finger"/>
    <property type="match status" value="1"/>
</dbReference>
<comment type="caution">
    <text evidence="6">The sequence shown here is derived from an EMBL/GenBank/DDBJ whole genome shotgun (WGS) entry which is preliminary data.</text>
</comment>
<dbReference type="PROSITE" id="PS50157">
    <property type="entry name" value="ZINC_FINGER_C2H2_2"/>
    <property type="match status" value="1"/>
</dbReference>